<dbReference type="GO" id="GO:0006465">
    <property type="term" value="P:signal peptide processing"/>
    <property type="evidence" value="ECO:0007669"/>
    <property type="project" value="UniProtKB-UniRule"/>
</dbReference>
<dbReference type="InterPro" id="IPR001733">
    <property type="entry name" value="Peptidase_S26B"/>
</dbReference>
<evidence type="ECO:0000256" key="2">
    <source>
        <dbReference type="ARBA" id="ARBA00022692"/>
    </source>
</evidence>
<dbReference type="RefSeq" id="WP_270111846.1">
    <property type="nucleotide sequence ID" value="NZ_JAPZVP010000017.1"/>
</dbReference>
<dbReference type="EC" id="3.4.21.89" evidence="5"/>
<dbReference type="SUPFAM" id="SSF51306">
    <property type="entry name" value="LexA/Signal peptidase"/>
    <property type="match status" value="1"/>
</dbReference>
<evidence type="ECO:0000256" key="5">
    <source>
        <dbReference type="NCBIfam" id="TIGR02228"/>
    </source>
</evidence>
<feature type="domain" description="Peptidase S26" evidence="7">
    <location>
        <begin position="33"/>
        <end position="104"/>
    </location>
</feature>
<reference evidence="8" key="1">
    <citation type="submission" date="2022-12" db="EMBL/GenBank/DDBJ databases">
        <title>Gycomyces niveus sp.nov.,a novel actinomycete isolated from soil in Shouguan.</title>
        <authorList>
            <person name="Yang X."/>
        </authorList>
    </citation>
    <scope>NUCLEOTIDE SEQUENCE</scope>
    <source>
        <strain evidence="8">NEAU-A15</strain>
    </source>
</reference>
<evidence type="ECO:0000256" key="3">
    <source>
        <dbReference type="ARBA" id="ARBA00022989"/>
    </source>
</evidence>
<dbReference type="Gene3D" id="2.60.40.290">
    <property type="match status" value="1"/>
</dbReference>
<dbReference type="InterPro" id="IPR019533">
    <property type="entry name" value="Peptidase_S26"/>
</dbReference>
<evidence type="ECO:0000313" key="9">
    <source>
        <dbReference type="Proteomes" id="UP001146067"/>
    </source>
</evidence>
<keyword evidence="9" id="KW-1185">Reference proteome</keyword>
<feature type="transmembrane region" description="Helical" evidence="6">
    <location>
        <begin position="23"/>
        <end position="45"/>
    </location>
</feature>
<evidence type="ECO:0000256" key="4">
    <source>
        <dbReference type="ARBA" id="ARBA00023136"/>
    </source>
</evidence>
<keyword evidence="4 6" id="KW-0472">Membrane</keyword>
<dbReference type="CDD" id="cd06530">
    <property type="entry name" value="S26_SPase_I"/>
    <property type="match status" value="1"/>
</dbReference>
<feature type="transmembrane region" description="Helical" evidence="6">
    <location>
        <begin position="187"/>
        <end position="206"/>
    </location>
</feature>
<evidence type="ECO:0000313" key="8">
    <source>
        <dbReference type="EMBL" id="MDA1361812.1"/>
    </source>
</evidence>
<dbReference type="Pfam" id="PF10502">
    <property type="entry name" value="Peptidase_S26"/>
    <property type="match status" value="1"/>
</dbReference>
<dbReference type="EMBL" id="JAPZVP010000017">
    <property type="protein sequence ID" value="MDA1361812.1"/>
    <property type="molecule type" value="Genomic_DNA"/>
</dbReference>
<keyword evidence="2 6" id="KW-0812">Transmembrane</keyword>
<dbReference type="GO" id="GO:0009003">
    <property type="term" value="F:signal peptidase activity"/>
    <property type="evidence" value="ECO:0007669"/>
    <property type="project" value="UniProtKB-EC"/>
</dbReference>
<dbReference type="GO" id="GO:0016020">
    <property type="term" value="C:membrane"/>
    <property type="evidence" value="ECO:0007669"/>
    <property type="project" value="UniProtKB-SubCell"/>
</dbReference>
<dbReference type="InterPro" id="IPR012291">
    <property type="entry name" value="CBM2_carb-bd_dom_sf"/>
</dbReference>
<feature type="transmembrane region" description="Helical" evidence="6">
    <location>
        <begin position="157"/>
        <end position="175"/>
    </location>
</feature>
<evidence type="ECO:0000256" key="6">
    <source>
        <dbReference type="SAM" id="Phobius"/>
    </source>
</evidence>
<accession>A0A9X3SRN1</accession>
<sequence length="354" mass="37453">MDRVRNRVERDLAYIERMPWPTVVRLALCLATTVLLITLVVIAFVPRPFGFQGSTVMSGSMEPLISVGSLVLVSEIDTDELRPGQVISFVNPADPEERLLHRILQINDDGTFVTKGDANSSADSTPVPPENVIGLGRILVPWIGLPVVWIQAGDWPSVLIAAAFLIFLVRGSFPAPLIPRGQAGTRTVAEGLVAVVVLASGGYLVVMRGGGTEMSEFTAAAEASGAIGTGEWDSGGGGDCGVHWDFYGYQGAGGTATVYNHSDFEIVYPWQLSWTFTADQIAAASPNGGTVEQSGASVVYTSADWMGPVPANGTAYIQTLNITGGGEYDDPEDTWAMAVPNDFALNGTACETVP</sequence>
<gene>
    <name evidence="8" type="ORF">O1R50_19445</name>
</gene>
<dbReference type="PRINTS" id="PR00728">
    <property type="entry name" value="SIGNALPTASE"/>
</dbReference>
<dbReference type="NCBIfam" id="TIGR02228">
    <property type="entry name" value="sigpep_I_arch"/>
    <property type="match status" value="1"/>
</dbReference>
<keyword evidence="8" id="KW-0378">Hydrolase</keyword>
<evidence type="ECO:0000259" key="7">
    <source>
        <dbReference type="Pfam" id="PF10502"/>
    </source>
</evidence>
<dbReference type="InterPro" id="IPR036286">
    <property type="entry name" value="LexA/Signal_pep-like_sf"/>
</dbReference>
<proteinExistence type="predicted"/>
<comment type="subcellular location">
    <subcellularLocation>
        <location evidence="1">Membrane</location>
    </subcellularLocation>
</comment>
<name>A0A9X3SRN1_9ACTN</name>
<dbReference type="AlphaFoldDB" id="A0A9X3SRN1"/>
<protein>
    <recommendedName>
        <fullName evidence="5">Signal peptidase I</fullName>
        <ecNumber evidence="5">3.4.21.89</ecNumber>
    </recommendedName>
</protein>
<dbReference type="Proteomes" id="UP001146067">
    <property type="component" value="Unassembled WGS sequence"/>
</dbReference>
<keyword evidence="3 6" id="KW-1133">Transmembrane helix</keyword>
<evidence type="ECO:0000256" key="1">
    <source>
        <dbReference type="ARBA" id="ARBA00004370"/>
    </source>
</evidence>
<dbReference type="Gene3D" id="2.10.109.10">
    <property type="entry name" value="Umud Fragment, subunit A"/>
    <property type="match status" value="1"/>
</dbReference>
<dbReference type="GO" id="GO:0004252">
    <property type="term" value="F:serine-type endopeptidase activity"/>
    <property type="evidence" value="ECO:0007669"/>
    <property type="project" value="UniProtKB-UniRule"/>
</dbReference>
<dbReference type="GO" id="GO:0004553">
    <property type="term" value="F:hydrolase activity, hydrolyzing O-glycosyl compounds"/>
    <property type="evidence" value="ECO:0007669"/>
    <property type="project" value="InterPro"/>
</dbReference>
<dbReference type="GO" id="GO:0030247">
    <property type="term" value="F:polysaccharide binding"/>
    <property type="evidence" value="ECO:0007669"/>
    <property type="project" value="InterPro"/>
</dbReference>
<organism evidence="8 9">
    <name type="scientific">Glycomyces luteolus</name>
    <dbReference type="NCBI Taxonomy" id="2670330"/>
    <lineage>
        <taxon>Bacteria</taxon>
        <taxon>Bacillati</taxon>
        <taxon>Actinomycetota</taxon>
        <taxon>Actinomycetes</taxon>
        <taxon>Glycomycetales</taxon>
        <taxon>Glycomycetaceae</taxon>
        <taxon>Glycomyces</taxon>
    </lineage>
</organism>
<comment type="caution">
    <text evidence="8">The sequence shown here is derived from an EMBL/GenBank/DDBJ whole genome shotgun (WGS) entry which is preliminary data.</text>
</comment>